<dbReference type="HAMAP" id="MF_01328_B">
    <property type="entry name" value="Ribosomal_uL4_B"/>
    <property type="match status" value="1"/>
</dbReference>
<dbReference type="GO" id="GO:0003735">
    <property type="term" value="F:structural constituent of ribosome"/>
    <property type="evidence" value="ECO:0007669"/>
    <property type="project" value="InterPro"/>
</dbReference>
<dbReference type="GO" id="GO:0005840">
    <property type="term" value="C:ribosome"/>
    <property type="evidence" value="ECO:0007669"/>
    <property type="project" value="UniProtKB-KW"/>
</dbReference>
<dbReference type="EMBL" id="CP001110">
    <property type="protein sequence ID" value="ACF42623.1"/>
    <property type="molecule type" value="Genomic_DNA"/>
</dbReference>
<keyword evidence="3 5" id="KW-0687">Ribonucleoprotein</keyword>
<evidence type="ECO:0000256" key="6">
    <source>
        <dbReference type="SAM" id="MobiDB-lite"/>
    </source>
</evidence>
<dbReference type="GO" id="GO:0019843">
    <property type="term" value="F:rRNA binding"/>
    <property type="evidence" value="ECO:0007669"/>
    <property type="project" value="UniProtKB-UniRule"/>
</dbReference>
<keyword evidence="8" id="KW-1185">Reference proteome</keyword>
<dbReference type="Gene3D" id="3.40.1370.10">
    <property type="match status" value="1"/>
</dbReference>
<protein>
    <recommendedName>
        <fullName evidence="4 5">Large ribosomal subunit protein uL4</fullName>
    </recommendedName>
</protein>
<keyword evidence="5" id="KW-0699">rRNA-binding</keyword>
<dbReference type="PANTHER" id="PTHR10746:SF6">
    <property type="entry name" value="LARGE RIBOSOMAL SUBUNIT PROTEIN UL4M"/>
    <property type="match status" value="1"/>
</dbReference>
<evidence type="ECO:0000256" key="1">
    <source>
        <dbReference type="ARBA" id="ARBA00010528"/>
    </source>
</evidence>
<dbReference type="NCBIfam" id="TIGR03953">
    <property type="entry name" value="rplD_bact"/>
    <property type="match status" value="1"/>
</dbReference>
<comment type="function">
    <text evidence="5">Forms part of the polypeptide exit tunnel.</text>
</comment>
<gene>
    <name evidence="5" type="primary">rplD</name>
    <name evidence="7" type="ordered locus">Ppha_0290</name>
</gene>
<proteinExistence type="inferred from homology"/>
<dbReference type="Proteomes" id="UP000002724">
    <property type="component" value="Chromosome"/>
</dbReference>
<dbReference type="STRING" id="324925.Ppha_0290"/>
<feature type="region of interest" description="Disordered" evidence="6">
    <location>
        <begin position="49"/>
        <end position="88"/>
    </location>
</feature>
<evidence type="ECO:0000256" key="5">
    <source>
        <dbReference type="HAMAP-Rule" id="MF_01328"/>
    </source>
</evidence>
<reference evidence="7 8" key="1">
    <citation type="submission" date="2008-06" db="EMBL/GenBank/DDBJ databases">
        <title>Complete sequence of Pelodictyon phaeoclathratiforme BU-1.</title>
        <authorList>
            <consortium name="US DOE Joint Genome Institute"/>
            <person name="Lucas S."/>
            <person name="Copeland A."/>
            <person name="Lapidus A."/>
            <person name="Glavina del Rio T."/>
            <person name="Dalin E."/>
            <person name="Tice H."/>
            <person name="Bruce D."/>
            <person name="Goodwin L."/>
            <person name="Pitluck S."/>
            <person name="Schmutz J."/>
            <person name="Larimer F."/>
            <person name="Land M."/>
            <person name="Hauser L."/>
            <person name="Kyrpides N."/>
            <person name="Mikhailova N."/>
            <person name="Liu Z."/>
            <person name="Li T."/>
            <person name="Zhao F."/>
            <person name="Overmann J."/>
            <person name="Bryant D.A."/>
            <person name="Richardson P."/>
        </authorList>
    </citation>
    <scope>NUCLEOTIDE SEQUENCE [LARGE SCALE GENOMIC DNA]</scope>
    <source>
        <strain evidence="8">DSM 5477 / BU-1</strain>
    </source>
</reference>
<dbReference type="InterPro" id="IPR023574">
    <property type="entry name" value="Ribosomal_uL4_dom_sf"/>
</dbReference>
<name>B4SBU8_PELPB</name>
<dbReference type="GO" id="GO:1990904">
    <property type="term" value="C:ribonucleoprotein complex"/>
    <property type="evidence" value="ECO:0007669"/>
    <property type="project" value="UniProtKB-KW"/>
</dbReference>
<dbReference type="HOGENOM" id="CLU_041575_5_2_10"/>
<accession>B4SBU8</accession>
<evidence type="ECO:0000256" key="4">
    <source>
        <dbReference type="ARBA" id="ARBA00035244"/>
    </source>
</evidence>
<evidence type="ECO:0000256" key="3">
    <source>
        <dbReference type="ARBA" id="ARBA00023274"/>
    </source>
</evidence>
<keyword evidence="5" id="KW-0694">RNA-binding</keyword>
<dbReference type="GO" id="GO:0006412">
    <property type="term" value="P:translation"/>
    <property type="evidence" value="ECO:0007669"/>
    <property type="project" value="UniProtKB-UniRule"/>
</dbReference>
<dbReference type="eggNOG" id="COG0088">
    <property type="taxonomic scope" value="Bacteria"/>
</dbReference>
<dbReference type="KEGG" id="pph:Ppha_0290"/>
<dbReference type="InterPro" id="IPR013005">
    <property type="entry name" value="Ribosomal_uL4-like"/>
</dbReference>
<comment type="subunit">
    <text evidence="5">Part of the 50S ribosomal subunit.</text>
</comment>
<dbReference type="InterPro" id="IPR002136">
    <property type="entry name" value="Ribosomal_uL4"/>
</dbReference>
<dbReference type="AlphaFoldDB" id="B4SBU8"/>
<feature type="compositionally biased region" description="Polar residues" evidence="6">
    <location>
        <begin position="73"/>
        <end position="85"/>
    </location>
</feature>
<dbReference type="Pfam" id="PF00573">
    <property type="entry name" value="Ribosomal_L4"/>
    <property type="match status" value="1"/>
</dbReference>
<comment type="function">
    <text evidence="5">One of the primary rRNA binding proteins, this protein initially binds near the 5'-end of the 23S rRNA. It is important during the early stages of 50S assembly. It makes multiple contacts with different domains of the 23S rRNA in the assembled 50S subunit and ribosome.</text>
</comment>
<evidence type="ECO:0000313" key="7">
    <source>
        <dbReference type="EMBL" id="ACF42623.1"/>
    </source>
</evidence>
<evidence type="ECO:0000313" key="8">
    <source>
        <dbReference type="Proteomes" id="UP000002724"/>
    </source>
</evidence>
<evidence type="ECO:0000256" key="2">
    <source>
        <dbReference type="ARBA" id="ARBA00022980"/>
    </source>
</evidence>
<dbReference type="SUPFAM" id="SSF52166">
    <property type="entry name" value="Ribosomal protein L4"/>
    <property type="match status" value="1"/>
</dbReference>
<sequence length="212" mass="23059">MHEAMELKVLNTGGTETGEVVTLRDDIFGAEISEHAMYLDVKSILANRRQGTHKSKTRGEVRGGGRKPLRQKGTGNARQGSSRSPLNIGGGTIFGPVPHAYDQKVNKKVKLLARRSALSSKAKAGQIVVIEDFVFENIKTKPFAQILKNLGLAEKKTLMLTPGYDLIIARSGKNIAALNIMTADKASTYDILHSHTLLVQKTALKKIEDTLG</sequence>
<dbReference type="PANTHER" id="PTHR10746">
    <property type="entry name" value="50S RIBOSOMAL PROTEIN L4"/>
    <property type="match status" value="1"/>
</dbReference>
<organism evidence="7 8">
    <name type="scientific">Pelodictyon phaeoclathratiforme (strain DSM 5477 / BU-1)</name>
    <dbReference type="NCBI Taxonomy" id="324925"/>
    <lineage>
        <taxon>Bacteria</taxon>
        <taxon>Pseudomonadati</taxon>
        <taxon>Chlorobiota</taxon>
        <taxon>Chlorobiia</taxon>
        <taxon>Chlorobiales</taxon>
        <taxon>Chlorobiaceae</taxon>
        <taxon>Chlorobium/Pelodictyon group</taxon>
        <taxon>Pelodictyon</taxon>
    </lineage>
</organism>
<keyword evidence="2 5" id="KW-0689">Ribosomal protein</keyword>
<comment type="similarity">
    <text evidence="1 5">Belongs to the universal ribosomal protein uL4 family.</text>
</comment>